<dbReference type="Gene3D" id="3.30.450.20">
    <property type="entry name" value="PAS domain"/>
    <property type="match status" value="3"/>
</dbReference>
<dbReference type="PANTHER" id="PTHR43065:SF42">
    <property type="entry name" value="TWO-COMPONENT SENSOR PPRA"/>
    <property type="match status" value="1"/>
</dbReference>
<dbReference type="PROSITE" id="PS50112">
    <property type="entry name" value="PAS"/>
    <property type="match status" value="1"/>
</dbReference>
<comment type="catalytic activity">
    <reaction evidence="1">
        <text>ATP + protein L-histidine = ADP + protein N-phospho-L-histidine.</text>
        <dbReference type="EC" id="2.7.13.3"/>
    </reaction>
</comment>
<sequence>MTDLPVIGGPVIGGPVIGGPGIGGPVTGDDLDFLSGGGEMGERMRSHDWSSTALGPPQGWPQSLRTIVSVVLSSRQAMFVAWGPELSFLYNDGYVPIFGAKHPEALGRPFAEVWWDIWPQIKPLVDRTLSGEASWYEDLLIPMERRGFREDAWFTFSYTPVRGEDGRIPGMFCAAIETTSQVLAARRTDFHLKLEARLRQLSNPFAVAAAAEEALGRHLGVSRVGYGVVDETARFFTTERNWTDGSVDHQAGTHDLLSFGPEFLNTLRLGGTLTIHDTAADPRCAAPEQQAAFAALNLASTVTTSLVKNGRMVAALYVHDRKPRRWHPDEVRLVEEVAERTWSALERVQAEESLHRANARLAAEGEQMRNLFRQSPNFMCVLRGPDHVFELANDSYRQLVGDRPLIGKPVHEAMPEVAGQGFFELLGRVYDRGKPFVGHALPVRVARQPGAPVEERFITFIYQPIKDADGRVTGIFCEGSDVTEAKRAEDALRDLNATLEQRVAERTADRDRMWRLSTDVMLVARFDGTINAVNPAWTSLLGWTEEELAARNFLDFVHPDDLERTRAEAARLGAGHTTPRFENRYRHKDGRYLWLSWVAVPDDRFIHAVGRDITAQKEADATLRQTEEQLRQAQKMEAVGQLTGGVAHDFNNLLQALEGCLSMIGRRTGEPQVHALLDAGQQAVGRGAKLVQQLMAFARRDSLRPESIGVRDRVLAMSALLERALRADIALDLRLGDDLWPVEVDPTQFELAVINLAVNARDAMPSGGRLTVEAVNSVFSPGDPRGVEGEFLHLSVSDTGCGMPAAVAARAFEPFFTTKDLGKGTGLGLAQVYGLARQAGGTAWIDSAPDHGTTVHLLLRRSGVAPAVEPALPAAIVPPSVGARRHGRVLVVEDDPIVAMTVSTALEDAGFAVLSAANAEEALPHLADDGVDVLLSDVVMPGGMSGIDLAREARERRPGLPVILATGYSEDIARATGIPVLAKPYRIDDLVGRIDAILMGDVEAYKIRE</sequence>
<dbReference type="NCBIfam" id="TIGR00229">
    <property type="entry name" value="sensory_box"/>
    <property type="match status" value="1"/>
</dbReference>
<protein>
    <recommendedName>
        <fullName evidence="2">histidine kinase</fullName>
        <ecNumber evidence="2">2.7.13.3</ecNumber>
    </recommendedName>
</protein>
<dbReference type="InterPro" id="IPR001610">
    <property type="entry name" value="PAC"/>
</dbReference>
<keyword evidence="5" id="KW-0418">Kinase</keyword>
<evidence type="ECO:0000259" key="10">
    <source>
        <dbReference type="PROSITE" id="PS50113"/>
    </source>
</evidence>
<dbReference type="CDD" id="cd00082">
    <property type="entry name" value="HisKA"/>
    <property type="match status" value="1"/>
</dbReference>
<dbReference type="PANTHER" id="PTHR43065">
    <property type="entry name" value="SENSOR HISTIDINE KINASE"/>
    <property type="match status" value="1"/>
</dbReference>
<dbReference type="SMART" id="SM00086">
    <property type="entry name" value="PAC"/>
    <property type="match status" value="3"/>
</dbReference>
<dbReference type="InterPro" id="IPR036890">
    <property type="entry name" value="HATPase_C_sf"/>
</dbReference>
<keyword evidence="3 6" id="KW-0597">Phosphoprotein</keyword>
<dbReference type="SUPFAM" id="SSF52172">
    <property type="entry name" value="CheY-like"/>
    <property type="match status" value="1"/>
</dbReference>
<dbReference type="InterPro" id="IPR035965">
    <property type="entry name" value="PAS-like_dom_sf"/>
</dbReference>
<accession>A0A9P1K105</accession>
<dbReference type="EMBL" id="HE577331">
    <property type="protein sequence ID" value="CCD03550.1"/>
    <property type="molecule type" value="Genomic_DNA"/>
</dbReference>
<keyword evidence="12" id="KW-1185">Reference proteome</keyword>
<evidence type="ECO:0000313" key="12">
    <source>
        <dbReference type="Proteomes" id="UP000007319"/>
    </source>
</evidence>
<dbReference type="InterPro" id="IPR000014">
    <property type="entry name" value="PAS"/>
</dbReference>
<evidence type="ECO:0000259" key="7">
    <source>
        <dbReference type="PROSITE" id="PS50109"/>
    </source>
</evidence>
<feature type="domain" description="Response regulatory" evidence="8">
    <location>
        <begin position="888"/>
        <end position="998"/>
    </location>
</feature>
<dbReference type="SUPFAM" id="SSF47384">
    <property type="entry name" value="Homodimeric domain of signal transducing histidine kinase"/>
    <property type="match status" value="1"/>
</dbReference>
<evidence type="ECO:0000256" key="2">
    <source>
        <dbReference type="ARBA" id="ARBA00012438"/>
    </source>
</evidence>
<dbReference type="SMART" id="SM00091">
    <property type="entry name" value="PAS"/>
    <property type="match status" value="3"/>
</dbReference>
<keyword evidence="4 11" id="KW-0808">Transferase</keyword>
<dbReference type="CDD" id="cd00130">
    <property type="entry name" value="PAS"/>
    <property type="match status" value="1"/>
</dbReference>
<dbReference type="Gene3D" id="3.30.450.40">
    <property type="match status" value="1"/>
</dbReference>
<dbReference type="InterPro" id="IPR004358">
    <property type="entry name" value="Sig_transdc_His_kin-like_C"/>
</dbReference>
<dbReference type="InterPro" id="IPR036097">
    <property type="entry name" value="HisK_dim/P_sf"/>
</dbReference>
<proteinExistence type="predicted"/>
<dbReference type="EC" id="2.7.13.3" evidence="2"/>
<dbReference type="SMART" id="SM00387">
    <property type="entry name" value="HATPase_c"/>
    <property type="match status" value="1"/>
</dbReference>
<dbReference type="SUPFAM" id="SSF55781">
    <property type="entry name" value="GAF domain-like"/>
    <property type="match status" value="1"/>
</dbReference>
<gene>
    <name evidence="11" type="ORF">AZOBR_p460061</name>
</gene>
<dbReference type="PROSITE" id="PS50109">
    <property type="entry name" value="HIS_KIN"/>
    <property type="match status" value="1"/>
</dbReference>
<evidence type="ECO:0000256" key="1">
    <source>
        <dbReference type="ARBA" id="ARBA00000085"/>
    </source>
</evidence>
<dbReference type="InterPro" id="IPR005467">
    <property type="entry name" value="His_kinase_dom"/>
</dbReference>
<dbReference type="InterPro" id="IPR003018">
    <property type="entry name" value="GAF"/>
</dbReference>
<dbReference type="PROSITE" id="PS50110">
    <property type="entry name" value="RESPONSE_REGULATORY"/>
    <property type="match status" value="1"/>
</dbReference>
<evidence type="ECO:0000256" key="5">
    <source>
        <dbReference type="ARBA" id="ARBA00022777"/>
    </source>
</evidence>
<dbReference type="InterPro" id="IPR011006">
    <property type="entry name" value="CheY-like_superfamily"/>
</dbReference>
<dbReference type="InterPro" id="IPR013656">
    <property type="entry name" value="PAS_4"/>
</dbReference>
<dbReference type="InterPro" id="IPR013655">
    <property type="entry name" value="PAS_fold_3"/>
</dbReference>
<dbReference type="Pfam" id="PF08447">
    <property type="entry name" value="PAS_3"/>
    <property type="match status" value="1"/>
</dbReference>
<geneLocation type="plasmid" evidence="11 12">
    <name>AZOBR_p4</name>
</geneLocation>
<dbReference type="PROSITE" id="PS50113">
    <property type="entry name" value="PAC"/>
    <property type="match status" value="1"/>
</dbReference>
<dbReference type="Pfam" id="PF02518">
    <property type="entry name" value="HATPase_c"/>
    <property type="match status" value="1"/>
</dbReference>
<dbReference type="InterPro" id="IPR003594">
    <property type="entry name" value="HATPase_dom"/>
</dbReference>
<dbReference type="Gene3D" id="1.10.287.130">
    <property type="match status" value="1"/>
</dbReference>
<feature type="domain" description="PAC" evidence="10">
    <location>
        <begin position="439"/>
        <end position="494"/>
    </location>
</feature>
<reference evidence="11 12" key="1">
    <citation type="journal article" date="2011" name="PLoS Genet.">
        <title>Azospirillum genomes reveal transition of bacteria from aquatic to terrestrial environments.</title>
        <authorList>
            <person name="Wisniewski-Dye F."/>
            <person name="Borziak K."/>
            <person name="Khalsa-Moyers G."/>
            <person name="Alexandre G."/>
            <person name="Sukharnikov L.O."/>
            <person name="Wuichet K."/>
            <person name="Hurst G.B."/>
            <person name="McDonald W.H."/>
            <person name="Robertson J.S."/>
            <person name="Barbe V."/>
            <person name="Calteau A."/>
            <person name="Rouy Z."/>
            <person name="Mangenot S."/>
            <person name="Prigent-Combaret C."/>
            <person name="Normand P."/>
            <person name="Boyer M."/>
            <person name="Siguier P."/>
            <person name="Dessaux Y."/>
            <person name="Elmerich C."/>
            <person name="Condemine G."/>
            <person name="Krishnen G."/>
            <person name="Kennedy I."/>
            <person name="Paterson A.H."/>
            <person name="Gonzalez V."/>
            <person name="Mavingui P."/>
            <person name="Zhulin I.B."/>
        </authorList>
    </citation>
    <scope>NUCLEOTIDE SEQUENCE [LARGE SCALE GENOMIC DNA]</scope>
    <source>
        <strain evidence="11 12">Sp245</strain>
    </source>
</reference>
<feature type="domain" description="Histidine kinase" evidence="7">
    <location>
        <begin position="645"/>
        <end position="863"/>
    </location>
</feature>
<dbReference type="KEGG" id="abs:AZOBR_p460061"/>
<dbReference type="PRINTS" id="PR00344">
    <property type="entry name" value="BCTRLSENSOR"/>
</dbReference>
<name>A0A9P1K105_9PROT</name>
<dbReference type="Pfam" id="PF00072">
    <property type="entry name" value="Response_reg"/>
    <property type="match status" value="1"/>
</dbReference>
<evidence type="ECO:0000256" key="4">
    <source>
        <dbReference type="ARBA" id="ARBA00022679"/>
    </source>
</evidence>
<dbReference type="InterPro" id="IPR000700">
    <property type="entry name" value="PAS-assoc_C"/>
</dbReference>
<dbReference type="InterPro" id="IPR003661">
    <property type="entry name" value="HisK_dim/P_dom"/>
</dbReference>
<dbReference type="SUPFAM" id="SSF55785">
    <property type="entry name" value="PYP-like sensor domain (PAS domain)"/>
    <property type="match status" value="3"/>
</dbReference>
<organism evidence="11 12">
    <name type="scientific">Azospirillum baldaniorum</name>
    <dbReference type="NCBI Taxonomy" id="1064539"/>
    <lineage>
        <taxon>Bacteria</taxon>
        <taxon>Pseudomonadati</taxon>
        <taxon>Pseudomonadota</taxon>
        <taxon>Alphaproteobacteria</taxon>
        <taxon>Rhodospirillales</taxon>
        <taxon>Azospirillaceae</taxon>
        <taxon>Azospirillum</taxon>
    </lineage>
</organism>
<keyword evidence="11" id="KW-0614">Plasmid</keyword>
<dbReference type="SUPFAM" id="SSF55874">
    <property type="entry name" value="ATPase domain of HSP90 chaperone/DNA topoisomerase II/histidine kinase"/>
    <property type="match status" value="1"/>
</dbReference>
<dbReference type="SMART" id="SM00448">
    <property type="entry name" value="REC"/>
    <property type="match status" value="1"/>
</dbReference>
<dbReference type="Pfam" id="PF01590">
    <property type="entry name" value="GAF"/>
    <property type="match status" value="1"/>
</dbReference>
<dbReference type="Gene3D" id="3.30.565.10">
    <property type="entry name" value="Histidine kinase-like ATPase, C-terminal domain"/>
    <property type="match status" value="1"/>
</dbReference>
<feature type="domain" description="PAS" evidence="9">
    <location>
        <begin position="521"/>
        <end position="566"/>
    </location>
</feature>
<dbReference type="AlphaFoldDB" id="A0A9P1K105"/>
<evidence type="ECO:0000256" key="6">
    <source>
        <dbReference type="PROSITE-ProRule" id="PRU00169"/>
    </source>
</evidence>
<dbReference type="GO" id="GO:0000155">
    <property type="term" value="F:phosphorelay sensor kinase activity"/>
    <property type="evidence" value="ECO:0007669"/>
    <property type="project" value="InterPro"/>
</dbReference>
<feature type="modified residue" description="4-aspartylphosphate" evidence="6">
    <location>
        <position position="937"/>
    </location>
</feature>
<dbReference type="SMART" id="SM00065">
    <property type="entry name" value="GAF"/>
    <property type="match status" value="1"/>
</dbReference>
<dbReference type="SMART" id="SM00388">
    <property type="entry name" value="HisKA"/>
    <property type="match status" value="1"/>
</dbReference>
<dbReference type="Proteomes" id="UP000007319">
    <property type="component" value="Plasmid AZOBR_p4"/>
</dbReference>
<dbReference type="Pfam" id="PF08448">
    <property type="entry name" value="PAS_4"/>
    <property type="match status" value="2"/>
</dbReference>
<dbReference type="InterPro" id="IPR001789">
    <property type="entry name" value="Sig_transdc_resp-reg_receiver"/>
</dbReference>
<dbReference type="InterPro" id="IPR029016">
    <property type="entry name" value="GAF-like_dom_sf"/>
</dbReference>
<evidence type="ECO:0000313" key="11">
    <source>
        <dbReference type="EMBL" id="CCD03550.1"/>
    </source>
</evidence>
<dbReference type="RefSeq" id="WP_014200046.1">
    <property type="nucleotide sequence ID" value="NC_016596.1"/>
</dbReference>
<evidence type="ECO:0000259" key="9">
    <source>
        <dbReference type="PROSITE" id="PS50112"/>
    </source>
</evidence>
<evidence type="ECO:0000256" key="3">
    <source>
        <dbReference type="ARBA" id="ARBA00022553"/>
    </source>
</evidence>
<dbReference type="Gene3D" id="3.40.50.2300">
    <property type="match status" value="1"/>
</dbReference>
<evidence type="ECO:0000259" key="8">
    <source>
        <dbReference type="PROSITE" id="PS50110"/>
    </source>
</evidence>